<keyword evidence="2" id="KW-1185">Reference proteome</keyword>
<comment type="caution">
    <text evidence="1">The sequence shown here is derived from an EMBL/GenBank/DDBJ whole genome shotgun (WGS) entry which is preliminary data.</text>
</comment>
<name>A0ABR7W8Z8_9ACTN</name>
<proteinExistence type="predicted"/>
<dbReference type="Proteomes" id="UP000602395">
    <property type="component" value="Unassembled WGS sequence"/>
</dbReference>
<dbReference type="RefSeq" id="WP_190266111.1">
    <property type="nucleotide sequence ID" value="NZ_BAABAD010000003.1"/>
</dbReference>
<evidence type="ECO:0000313" key="1">
    <source>
        <dbReference type="EMBL" id="MBD1319248.1"/>
    </source>
</evidence>
<evidence type="ECO:0000313" key="2">
    <source>
        <dbReference type="Proteomes" id="UP000602395"/>
    </source>
</evidence>
<sequence length="211" mass="22612">MPIVPITEAETTAEKRAIRAAVAGTLIDPDVSRVVVTPLDGAGADAYLAQVVAALMISDRLDVEVAYVAPSPTRATAVYGLPHGVGATALAERGRAQAVPLIRDDAATVLVGRARHLGADDAKLHGETYVDNERLFTGEVLGVEIEPLRDAPGLRARRVRPLVKGRWHLGRAAQTGGTNIVVEREGTITPRVLKRSTFYRHHVDMNLVLLP</sequence>
<dbReference type="EMBL" id="JACWMS010000001">
    <property type="protein sequence ID" value="MBD1319248.1"/>
    <property type="molecule type" value="Genomic_DNA"/>
</dbReference>
<reference evidence="1 2" key="1">
    <citation type="submission" date="2020-09" db="EMBL/GenBank/DDBJ databases">
        <title>Novel species in genus Gordonia.</title>
        <authorList>
            <person name="Zhang G."/>
        </authorList>
    </citation>
    <scope>NUCLEOTIDE SEQUENCE [LARGE SCALE GENOMIC DNA]</scope>
    <source>
        <strain evidence="1 2">ON-33</strain>
    </source>
</reference>
<gene>
    <name evidence="1" type="ORF">IDF66_06600</name>
</gene>
<protein>
    <submittedName>
        <fullName evidence="1">Uncharacterized protein</fullName>
    </submittedName>
</protein>
<organism evidence="1 2">
    <name type="scientific">Gordonia hankookensis</name>
    <dbReference type="NCBI Taxonomy" id="589403"/>
    <lineage>
        <taxon>Bacteria</taxon>
        <taxon>Bacillati</taxon>
        <taxon>Actinomycetota</taxon>
        <taxon>Actinomycetes</taxon>
        <taxon>Mycobacteriales</taxon>
        <taxon>Gordoniaceae</taxon>
        <taxon>Gordonia</taxon>
    </lineage>
</organism>
<accession>A0ABR7W8Z8</accession>